<organism evidence="1 2">
    <name type="scientific">Leucocoprinus birnbaumii</name>
    <dbReference type="NCBI Taxonomy" id="56174"/>
    <lineage>
        <taxon>Eukaryota</taxon>
        <taxon>Fungi</taxon>
        <taxon>Dikarya</taxon>
        <taxon>Basidiomycota</taxon>
        <taxon>Agaricomycotina</taxon>
        <taxon>Agaricomycetes</taxon>
        <taxon>Agaricomycetidae</taxon>
        <taxon>Agaricales</taxon>
        <taxon>Agaricineae</taxon>
        <taxon>Agaricaceae</taxon>
        <taxon>Leucocoprinus</taxon>
    </lineage>
</organism>
<dbReference type="Proteomes" id="UP001213000">
    <property type="component" value="Unassembled WGS sequence"/>
</dbReference>
<evidence type="ECO:0000313" key="2">
    <source>
        <dbReference type="Proteomes" id="UP001213000"/>
    </source>
</evidence>
<keyword evidence="2" id="KW-1185">Reference proteome</keyword>
<dbReference type="EMBL" id="JANIEX010000147">
    <property type="protein sequence ID" value="KAJ3572314.1"/>
    <property type="molecule type" value="Genomic_DNA"/>
</dbReference>
<comment type="caution">
    <text evidence="1">The sequence shown here is derived from an EMBL/GenBank/DDBJ whole genome shotgun (WGS) entry which is preliminary data.</text>
</comment>
<proteinExistence type="predicted"/>
<dbReference type="AlphaFoldDB" id="A0AAD5VX04"/>
<protein>
    <submittedName>
        <fullName evidence="1">Uncharacterized protein</fullName>
    </submittedName>
</protein>
<evidence type="ECO:0000313" key="1">
    <source>
        <dbReference type="EMBL" id="KAJ3572314.1"/>
    </source>
</evidence>
<sequence>MYLGVQVKERRSLHSLQPLLQKMLGLLPKESQKEIMDELFERLREIYWAHGINPESPFRQTPSGELKLPKFRRFHELDLGTDCDEIFCEDPLNFTPRRGRNGWIDAWGLYPADEEDGLRGVDTPRIIGRLRNMQYLYDEKLAMPEFQFVNALV</sequence>
<reference evidence="1" key="1">
    <citation type="submission" date="2022-07" db="EMBL/GenBank/DDBJ databases">
        <title>Genome Sequence of Leucocoprinus birnbaumii.</title>
        <authorList>
            <person name="Buettner E."/>
        </authorList>
    </citation>
    <scope>NUCLEOTIDE SEQUENCE</scope>
    <source>
        <strain evidence="1">VT141</strain>
    </source>
</reference>
<accession>A0AAD5VX04</accession>
<gene>
    <name evidence="1" type="ORF">NP233_g3157</name>
</gene>
<name>A0AAD5VX04_9AGAR</name>